<dbReference type="SUPFAM" id="SSF56059">
    <property type="entry name" value="Glutathione synthetase ATP-binding domain-like"/>
    <property type="match status" value="1"/>
</dbReference>
<sequence>MMRRFFLFNPTNEMAIANGQVSYMPPAHLKQFENDLAALPWLMANENDIILVPEGKMESLSHLAQYDLKLPRLISGPEDINNEGINELWPEPWGWSPAVYRSFKPFNDFIDSSWQTHPFNKWDENHKQLLSRETGYELLKTIKNIKTASPGDFDLIFLPEAPMVIDHEADLSKILESMAPPAVIKTPFSASGRGLYRIRNSQDNPEKSPWVKGMLKRQGKVYIEKMLCKVQDVSFQFMLSEKEINYCGHNFFYADPSGQFAGCAIGEPVINSQILADKTVLETAIEQASTLLGRGLKKMNLSHNYWGPAGVDGIFFKHSDGRLLLQPCLEINLRHNMGMANIFFKKKLHPEAIGSWQTGLFQKEEWKKFCHEKKKSMPVILCDGKIRHGFLPFVSPENPQLFGAWLTLK</sequence>
<proteinExistence type="predicted"/>
<evidence type="ECO:0000313" key="1">
    <source>
        <dbReference type="EMBL" id="PWD98764.1"/>
    </source>
</evidence>
<evidence type="ECO:0008006" key="3">
    <source>
        <dbReference type="Google" id="ProtNLM"/>
    </source>
</evidence>
<keyword evidence="2" id="KW-1185">Reference proteome</keyword>
<gene>
    <name evidence="1" type="ORF">DDZ16_13575</name>
</gene>
<dbReference type="EMBL" id="QEWP01000011">
    <property type="protein sequence ID" value="PWD98764.1"/>
    <property type="molecule type" value="Genomic_DNA"/>
</dbReference>
<accession>A0A2U2B6V3</accession>
<reference evidence="1 2" key="1">
    <citation type="submission" date="2018-05" db="EMBL/GenBank/DDBJ databases">
        <title>Marinilabilia rubrum sp. nov., isolated from saltern sediment.</title>
        <authorList>
            <person name="Zhang R."/>
        </authorList>
    </citation>
    <scope>NUCLEOTIDE SEQUENCE [LARGE SCALE GENOMIC DNA]</scope>
    <source>
        <strain evidence="1 2">WTE16</strain>
    </source>
</reference>
<protein>
    <recommendedName>
        <fullName evidence="3">ATP-grasp domain-containing protein</fullName>
    </recommendedName>
</protein>
<name>A0A2U2B6V3_9BACT</name>
<evidence type="ECO:0000313" key="2">
    <source>
        <dbReference type="Proteomes" id="UP000244956"/>
    </source>
</evidence>
<dbReference type="OrthoDB" id="5291617at2"/>
<dbReference type="RefSeq" id="WP_109265026.1">
    <property type="nucleotide sequence ID" value="NZ_QEWP01000011.1"/>
</dbReference>
<dbReference type="Proteomes" id="UP000244956">
    <property type="component" value="Unassembled WGS sequence"/>
</dbReference>
<organism evidence="1 2">
    <name type="scientific">Marinilabilia rubra</name>
    <dbReference type="NCBI Taxonomy" id="2162893"/>
    <lineage>
        <taxon>Bacteria</taxon>
        <taxon>Pseudomonadati</taxon>
        <taxon>Bacteroidota</taxon>
        <taxon>Bacteroidia</taxon>
        <taxon>Marinilabiliales</taxon>
        <taxon>Marinilabiliaceae</taxon>
        <taxon>Marinilabilia</taxon>
    </lineage>
</organism>
<dbReference type="AlphaFoldDB" id="A0A2U2B6V3"/>
<comment type="caution">
    <text evidence="1">The sequence shown here is derived from an EMBL/GenBank/DDBJ whole genome shotgun (WGS) entry which is preliminary data.</text>
</comment>